<dbReference type="InterPro" id="IPR036388">
    <property type="entry name" value="WH-like_DNA-bd_sf"/>
</dbReference>
<dbReference type="OrthoDB" id="8482304at2"/>
<dbReference type="InterPro" id="IPR051677">
    <property type="entry name" value="AfsR-DnrI-RedD_regulator"/>
</dbReference>
<name>A0A8H9J182_9PSEU</name>
<dbReference type="GO" id="GO:0003677">
    <property type="term" value="F:DNA binding"/>
    <property type="evidence" value="ECO:0007669"/>
    <property type="project" value="UniProtKB-UniRule"/>
</dbReference>
<keyword evidence="4" id="KW-0804">Transcription</keyword>
<sequence>MTGEEAVASFRNPPGAIRWTTVQPPAPRGGSEVKVEFRALGPLEAVVGDRLVDLGAPKQRALLALLVSQLGQPVAVDLMREALWTGPPPPSAVTSLQAHVANLRRVLEPHRAPRTPATVLRTHPPGYLLDSRVADVDVRWFGDRAKAGWQAWDRGDPHRALAEFEAGLALWRGPAYAEMANSPCVAPEVARLEELRLSVVEGRCAALVAVGAYEVAVAELKAFVHAHPLREHGYELLSLALYRTGRQAEALAVLREIRTRLGEELGIDPRPALQQLERDILNQDPALGERLIPAGPRSGGT</sequence>
<dbReference type="InterPro" id="IPR016032">
    <property type="entry name" value="Sig_transdc_resp-reg_C-effctor"/>
</dbReference>
<dbReference type="SMART" id="SM01043">
    <property type="entry name" value="BTAD"/>
    <property type="match status" value="1"/>
</dbReference>
<dbReference type="Pfam" id="PF00486">
    <property type="entry name" value="Trans_reg_C"/>
    <property type="match status" value="1"/>
</dbReference>
<organism evidence="7 8">
    <name type="scientific">Amycolatopsis bartoniae</name>
    <dbReference type="NCBI Taxonomy" id="941986"/>
    <lineage>
        <taxon>Bacteria</taxon>
        <taxon>Bacillati</taxon>
        <taxon>Actinomycetota</taxon>
        <taxon>Actinomycetes</taxon>
        <taxon>Pseudonocardiales</taxon>
        <taxon>Pseudonocardiaceae</taxon>
        <taxon>Amycolatopsis</taxon>
    </lineage>
</organism>
<dbReference type="SMART" id="SM00862">
    <property type="entry name" value="Trans_reg_C"/>
    <property type="match status" value="1"/>
</dbReference>
<dbReference type="Gene3D" id="1.10.10.10">
    <property type="entry name" value="Winged helix-like DNA-binding domain superfamily/Winged helix DNA-binding domain"/>
    <property type="match status" value="1"/>
</dbReference>
<feature type="domain" description="OmpR/PhoB-type" evidence="6">
    <location>
        <begin position="24"/>
        <end position="131"/>
    </location>
</feature>
<keyword evidence="3 5" id="KW-0238">DNA-binding</keyword>
<dbReference type="InterPro" id="IPR005158">
    <property type="entry name" value="BTAD"/>
</dbReference>
<dbReference type="PANTHER" id="PTHR35807:SF1">
    <property type="entry name" value="TRANSCRIPTIONAL REGULATOR REDD"/>
    <property type="match status" value="1"/>
</dbReference>
<feature type="DNA-binding region" description="OmpR/PhoB-type" evidence="5">
    <location>
        <begin position="24"/>
        <end position="131"/>
    </location>
</feature>
<dbReference type="Proteomes" id="UP000658656">
    <property type="component" value="Unassembled WGS sequence"/>
</dbReference>
<evidence type="ECO:0000256" key="5">
    <source>
        <dbReference type="PROSITE-ProRule" id="PRU01091"/>
    </source>
</evidence>
<comment type="similarity">
    <text evidence="1">Belongs to the AfsR/DnrI/RedD regulatory family.</text>
</comment>
<comment type="caution">
    <text evidence="7">The sequence shown here is derived from an EMBL/GenBank/DDBJ whole genome shotgun (WGS) entry which is preliminary data.</text>
</comment>
<proteinExistence type="inferred from homology"/>
<keyword evidence="2" id="KW-0805">Transcription regulation</keyword>
<dbReference type="PROSITE" id="PS51755">
    <property type="entry name" value="OMPR_PHOB"/>
    <property type="match status" value="1"/>
</dbReference>
<evidence type="ECO:0000256" key="4">
    <source>
        <dbReference type="ARBA" id="ARBA00023163"/>
    </source>
</evidence>
<protein>
    <recommendedName>
        <fullName evidence="6">OmpR/PhoB-type domain-containing protein</fullName>
    </recommendedName>
</protein>
<dbReference type="Gene3D" id="1.25.40.10">
    <property type="entry name" value="Tetratricopeptide repeat domain"/>
    <property type="match status" value="1"/>
</dbReference>
<dbReference type="SUPFAM" id="SSF46894">
    <property type="entry name" value="C-terminal effector domain of the bipartite response regulators"/>
    <property type="match status" value="1"/>
</dbReference>
<evidence type="ECO:0000256" key="2">
    <source>
        <dbReference type="ARBA" id="ARBA00023015"/>
    </source>
</evidence>
<dbReference type="GO" id="GO:0006355">
    <property type="term" value="P:regulation of DNA-templated transcription"/>
    <property type="evidence" value="ECO:0007669"/>
    <property type="project" value="InterPro"/>
</dbReference>
<dbReference type="SUPFAM" id="SSF48452">
    <property type="entry name" value="TPR-like"/>
    <property type="match status" value="1"/>
</dbReference>
<dbReference type="Pfam" id="PF03704">
    <property type="entry name" value="BTAD"/>
    <property type="match status" value="1"/>
</dbReference>
<dbReference type="EMBL" id="BNAV01000008">
    <property type="protein sequence ID" value="GHF70529.1"/>
    <property type="molecule type" value="Genomic_DNA"/>
</dbReference>
<evidence type="ECO:0000256" key="1">
    <source>
        <dbReference type="ARBA" id="ARBA00005820"/>
    </source>
</evidence>
<dbReference type="GO" id="GO:0000160">
    <property type="term" value="P:phosphorelay signal transduction system"/>
    <property type="evidence" value="ECO:0007669"/>
    <property type="project" value="InterPro"/>
</dbReference>
<evidence type="ECO:0000313" key="7">
    <source>
        <dbReference type="EMBL" id="GHF70529.1"/>
    </source>
</evidence>
<evidence type="ECO:0000259" key="6">
    <source>
        <dbReference type="PROSITE" id="PS51755"/>
    </source>
</evidence>
<dbReference type="AlphaFoldDB" id="A0A8H9J182"/>
<dbReference type="PANTHER" id="PTHR35807">
    <property type="entry name" value="TRANSCRIPTIONAL REGULATOR REDD-RELATED"/>
    <property type="match status" value="1"/>
</dbReference>
<accession>A0A8H9J182</accession>
<reference evidence="7" key="1">
    <citation type="journal article" date="2014" name="Int. J. Syst. Evol. Microbiol.">
        <title>Complete genome sequence of Corynebacterium casei LMG S-19264T (=DSM 44701T), isolated from a smear-ripened cheese.</title>
        <authorList>
            <consortium name="US DOE Joint Genome Institute (JGI-PGF)"/>
            <person name="Walter F."/>
            <person name="Albersmeier A."/>
            <person name="Kalinowski J."/>
            <person name="Ruckert C."/>
        </authorList>
    </citation>
    <scope>NUCLEOTIDE SEQUENCE</scope>
    <source>
        <strain evidence="7">CGMCC 4.7679</strain>
    </source>
</reference>
<dbReference type="InterPro" id="IPR001867">
    <property type="entry name" value="OmpR/PhoB-type_DNA-bd"/>
</dbReference>
<dbReference type="InterPro" id="IPR011990">
    <property type="entry name" value="TPR-like_helical_dom_sf"/>
</dbReference>
<evidence type="ECO:0000313" key="8">
    <source>
        <dbReference type="Proteomes" id="UP000658656"/>
    </source>
</evidence>
<dbReference type="CDD" id="cd15831">
    <property type="entry name" value="BTAD"/>
    <property type="match status" value="1"/>
</dbReference>
<gene>
    <name evidence="7" type="ORF">GCM10017566_50400</name>
</gene>
<reference evidence="7" key="2">
    <citation type="submission" date="2020-09" db="EMBL/GenBank/DDBJ databases">
        <authorList>
            <person name="Sun Q."/>
            <person name="Zhou Y."/>
        </authorList>
    </citation>
    <scope>NUCLEOTIDE SEQUENCE</scope>
    <source>
        <strain evidence="7">CGMCC 4.7679</strain>
    </source>
</reference>
<evidence type="ECO:0000256" key="3">
    <source>
        <dbReference type="ARBA" id="ARBA00023125"/>
    </source>
</evidence>
<keyword evidence="8" id="KW-1185">Reference proteome</keyword>